<dbReference type="RefSeq" id="WP_085283122.1">
    <property type="nucleotide sequence ID" value="NZ_FOBI01000001.1"/>
</dbReference>
<evidence type="ECO:0000313" key="2">
    <source>
        <dbReference type="Proteomes" id="UP000199297"/>
    </source>
</evidence>
<dbReference type="Pfam" id="PF17784">
    <property type="entry name" value="Sulfotransfer_4"/>
    <property type="match status" value="2"/>
</dbReference>
<evidence type="ECO:0000313" key="1">
    <source>
        <dbReference type="EMBL" id="SEK32338.1"/>
    </source>
</evidence>
<dbReference type="EMBL" id="FOBI01000001">
    <property type="protein sequence ID" value="SEK32338.1"/>
    <property type="molecule type" value="Genomic_DNA"/>
</dbReference>
<dbReference type="STRING" id="641665.GCA_002104455_00634"/>
<dbReference type="PANTHER" id="PTHR36978:SF4">
    <property type="entry name" value="P-LOOP CONTAINING NUCLEOSIDE TRIPHOSPHATE HYDROLASE PROTEIN"/>
    <property type="match status" value="1"/>
</dbReference>
<accession>A0A1H7G2J1</accession>
<dbReference type="InterPro" id="IPR027417">
    <property type="entry name" value="P-loop_NTPase"/>
</dbReference>
<dbReference type="AlphaFoldDB" id="A0A1H7G2J1"/>
<dbReference type="Proteomes" id="UP000199297">
    <property type="component" value="Unassembled WGS sequence"/>
</dbReference>
<dbReference type="OrthoDB" id="7855297at2"/>
<dbReference type="SUPFAM" id="SSF52540">
    <property type="entry name" value="P-loop containing nucleoside triphosphate hydrolases"/>
    <property type="match status" value="1"/>
</dbReference>
<dbReference type="InterPro" id="IPR040632">
    <property type="entry name" value="Sulfotransfer_4"/>
</dbReference>
<gene>
    <name evidence="1" type="ORF">SAMN05216262_10169</name>
</gene>
<protein>
    <recommendedName>
        <fullName evidence="3">Sulfotransferase family protein</fullName>
    </recommendedName>
</protein>
<keyword evidence="2" id="KW-1185">Reference proteome</keyword>
<dbReference type="PANTHER" id="PTHR36978">
    <property type="entry name" value="P-LOOP CONTAINING NUCLEOTIDE TRIPHOSPHATE HYDROLASE"/>
    <property type="match status" value="1"/>
</dbReference>
<reference evidence="2" key="1">
    <citation type="submission" date="2016-10" db="EMBL/GenBank/DDBJ databases">
        <authorList>
            <person name="Varghese N."/>
            <person name="Submissions S."/>
        </authorList>
    </citation>
    <scope>NUCLEOTIDE SEQUENCE [LARGE SCALE GENOMIC DNA]</scope>
    <source>
        <strain evidence="2">CGMCC 1.9127</strain>
    </source>
</reference>
<proteinExistence type="predicted"/>
<dbReference type="Gene3D" id="3.40.50.300">
    <property type="entry name" value="P-loop containing nucleotide triphosphate hydrolases"/>
    <property type="match status" value="1"/>
</dbReference>
<name>A0A1H7G2J1_9GAMM</name>
<sequence>MSKIFIIGLPRTGTTSVCAAMLVLGFRVAHTAYTERAFSEAQVIADTPTFCDYRQLDIAYPNAKFIYLTRSMATWLPSIAQLLARMHNNLSRHDGGFNPIIKRCYQEVFNPYSFANIQDHDFLARCYQRHQQQVLSYFKSRGTDLLSIDVSEPKSHAQLQRFLALDSTHTTQFEKLNVGGKVTAWKDIKSPLKVDSTNKGRASKLPYLSE</sequence>
<evidence type="ECO:0008006" key="3">
    <source>
        <dbReference type="Google" id="ProtNLM"/>
    </source>
</evidence>
<organism evidence="1 2">
    <name type="scientific">Colwellia chukchiensis</name>
    <dbReference type="NCBI Taxonomy" id="641665"/>
    <lineage>
        <taxon>Bacteria</taxon>
        <taxon>Pseudomonadati</taxon>
        <taxon>Pseudomonadota</taxon>
        <taxon>Gammaproteobacteria</taxon>
        <taxon>Alteromonadales</taxon>
        <taxon>Colwelliaceae</taxon>
        <taxon>Colwellia</taxon>
    </lineage>
</organism>